<evidence type="ECO:0000313" key="1">
    <source>
        <dbReference type="EMBL" id="KAK3580178.1"/>
    </source>
</evidence>
<dbReference type="Proteomes" id="UP001195483">
    <property type="component" value="Unassembled WGS sequence"/>
</dbReference>
<comment type="caution">
    <text evidence="1">The sequence shown here is derived from an EMBL/GenBank/DDBJ whole genome shotgun (WGS) entry which is preliminary data.</text>
</comment>
<keyword evidence="2" id="KW-1185">Reference proteome</keyword>
<name>A0AAE0RV07_9BIVA</name>
<sequence>MFHCISAKCYKPNSNNSTAVEVDQRDLGAGTNRLLEVAGIEIDPTTNYWTIEADKTGGLHSIIDENGASASLSLELRSCSIKENMLQENLESICLQPDEDAYIHPI</sequence>
<protein>
    <submittedName>
        <fullName evidence="1">Uncharacterized protein</fullName>
    </submittedName>
</protein>
<gene>
    <name evidence="1" type="ORF">CHS0354_001311</name>
</gene>
<organism evidence="1 2">
    <name type="scientific">Potamilus streckersoni</name>
    <dbReference type="NCBI Taxonomy" id="2493646"/>
    <lineage>
        <taxon>Eukaryota</taxon>
        <taxon>Metazoa</taxon>
        <taxon>Spiralia</taxon>
        <taxon>Lophotrochozoa</taxon>
        <taxon>Mollusca</taxon>
        <taxon>Bivalvia</taxon>
        <taxon>Autobranchia</taxon>
        <taxon>Heteroconchia</taxon>
        <taxon>Palaeoheterodonta</taxon>
        <taxon>Unionida</taxon>
        <taxon>Unionoidea</taxon>
        <taxon>Unionidae</taxon>
        <taxon>Ambleminae</taxon>
        <taxon>Lampsilini</taxon>
        <taxon>Potamilus</taxon>
    </lineage>
</organism>
<dbReference type="AlphaFoldDB" id="A0AAE0RV07"/>
<evidence type="ECO:0000313" key="2">
    <source>
        <dbReference type="Proteomes" id="UP001195483"/>
    </source>
</evidence>
<reference evidence="1" key="2">
    <citation type="journal article" date="2021" name="Genome Biol. Evol.">
        <title>Developing a high-quality reference genome for a parasitic bivalve with doubly uniparental inheritance (Bivalvia: Unionida).</title>
        <authorList>
            <person name="Smith C.H."/>
        </authorList>
    </citation>
    <scope>NUCLEOTIDE SEQUENCE</scope>
    <source>
        <strain evidence="1">CHS0354</strain>
        <tissue evidence="1">Mantle</tissue>
    </source>
</reference>
<accession>A0AAE0RV07</accession>
<reference evidence="1" key="3">
    <citation type="submission" date="2023-05" db="EMBL/GenBank/DDBJ databases">
        <authorList>
            <person name="Smith C.H."/>
        </authorList>
    </citation>
    <scope>NUCLEOTIDE SEQUENCE</scope>
    <source>
        <strain evidence="1">CHS0354</strain>
        <tissue evidence="1">Mantle</tissue>
    </source>
</reference>
<dbReference type="EMBL" id="JAEAOA010000130">
    <property type="protein sequence ID" value="KAK3580178.1"/>
    <property type="molecule type" value="Genomic_DNA"/>
</dbReference>
<proteinExistence type="predicted"/>
<reference evidence="1" key="1">
    <citation type="journal article" date="2021" name="Genome Biol. Evol.">
        <title>A High-Quality Reference Genome for a Parasitic Bivalve with Doubly Uniparental Inheritance (Bivalvia: Unionida).</title>
        <authorList>
            <person name="Smith C.H."/>
        </authorList>
    </citation>
    <scope>NUCLEOTIDE SEQUENCE</scope>
    <source>
        <strain evidence="1">CHS0354</strain>
    </source>
</reference>